<dbReference type="InterPro" id="IPR036779">
    <property type="entry name" value="LysM_dom_sf"/>
</dbReference>
<dbReference type="OrthoDB" id="5985073at2759"/>
<dbReference type="Proteomes" id="UP000504637">
    <property type="component" value="Unplaced"/>
</dbReference>
<gene>
    <name evidence="2" type="ORF">K489DRAFT_19134</name>
</gene>
<dbReference type="GeneID" id="54357331"/>
<reference evidence="2" key="2">
    <citation type="submission" date="2020-04" db="EMBL/GenBank/DDBJ databases">
        <authorList>
            <consortium name="NCBI Genome Project"/>
        </authorList>
    </citation>
    <scope>NUCLEOTIDE SEQUENCE</scope>
    <source>
        <strain evidence="2">CBS 342.82</strain>
    </source>
</reference>
<dbReference type="AlphaFoldDB" id="A0A6J3MHT7"/>
<sequence length="85" mass="10180">MDFNYYTCTQVANNNPITVQTFFKLNPTVKPDYSNIQANTDYHVSRCRFTAHLRLFDWYYASPNTREIQCDVAEHHRYRCSTFTQ</sequence>
<protein>
    <submittedName>
        <fullName evidence="2">Uncharacterized protein</fullName>
    </submittedName>
</protein>
<proteinExistence type="predicted"/>
<evidence type="ECO:0000313" key="2">
    <source>
        <dbReference type="RefSeq" id="XP_033464557.1"/>
    </source>
</evidence>
<keyword evidence="1" id="KW-1185">Reference proteome</keyword>
<reference evidence="2" key="1">
    <citation type="submission" date="2020-01" db="EMBL/GenBank/DDBJ databases">
        <authorList>
            <consortium name="DOE Joint Genome Institute"/>
            <person name="Haridas S."/>
            <person name="Albert R."/>
            <person name="Binder M."/>
            <person name="Bloem J."/>
            <person name="Labutti K."/>
            <person name="Salamov A."/>
            <person name="Andreopoulos B."/>
            <person name="Baker S.E."/>
            <person name="Barry K."/>
            <person name="Bills G."/>
            <person name="Bluhm B.H."/>
            <person name="Cannon C."/>
            <person name="Castanera R."/>
            <person name="Culley D.E."/>
            <person name="Daum C."/>
            <person name="Ezra D."/>
            <person name="Gonzalez J.B."/>
            <person name="Henrissat B."/>
            <person name="Kuo A."/>
            <person name="Liang C."/>
            <person name="Lipzen A."/>
            <person name="Lutzoni F."/>
            <person name="Magnuson J."/>
            <person name="Mondo S."/>
            <person name="Nolan M."/>
            <person name="Ohm R."/>
            <person name="Pangilinan J."/>
            <person name="Park H.-J."/>
            <person name="Ramirez L."/>
            <person name="Alfaro M."/>
            <person name="Sun H."/>
            <person name="Tritt A."/>
            <person name="Yoshinaga Y."/>
            <person name="Zwiers L.-H."/>
            <person name="Turgeon B.G."/>
            <person name="Goodwin S.B."/>
            <person name="Spatafora J.W."/>
            <person name="Crous P.W."/>
            <person name="Grigoriev I.V."/>
        </authorList>
    </citation>
    <scope>NUCLEOTIDE SEQUENCE</scope>
    <source>
        <strain evidence="2">CBS 342.82</strain>
    </source>
</reference>
<dbReference type="Gene3D" id="3.10.350.10">
    <property type="entry name" value="LysM domain"/>
    <property type="match status" value="1"/>
</dbReference>
<name>A0A6J3MHT7_9PEZI</name>
<evidence type="ECO:0000313" key="1">
    <source>
        <dbReference type="Proteomes" id="UP000504637"/>
    </source>
</evidence>
<accession>A0A6J3MHT7</accession>
<reference evidence="2" key="3">
    <citation type="submission" date="2025-08" db="UniProtKB">
        <authorList>
            <consortium name="RefSeq"/>
        </authorList>
    </citation>
    <scope>IDENTIFICATION</scope>
    <source>
        <strain evidence="2">CBS 342.82</strain>
    </source>
</reference>
<organism evidence="2">
    <name type="scientific">Dissoconium aciculare CBS 342.82</name>
    <dbReference type="NCBI Taxonomy" id="1314786"/>
    <lineage>
        <taxon>Eukaryota</taxon>
        <taxon>Fungi</taxon>
        <taxon>Dikarya</taxon>
        <taxon>Ascomycota</taxon>
        <taxon>Pezizomycotina</taxon>
        <taxon>Dothideomycetes</taxon>
        <taxon>Dothideomycetidae</taxon>
        <taxon>Mycosphaerellales</taxon>
        <taxon>Dissoconiaceae</taxon>
        <taxon>Dissoconium</taxon>
    </lineage>
</organism>
<dbReference type="RefSeq" id="XP_033464557.1">
    <property type="nucleotide sequence ID" value="XM_033599532.1"/>
</dbReference>